<dbReference type="AlphaFoldDB" id="A0A7G7MIB7"/>
<keyword evidence="2" id="KW-1185">Reference proteome</keyword>
<proteinExistence type="predicted"/>
<gene>
    <name evidence="1" type="ORF">H6H00_00045</name>
</gene>
<name>A0A7G7MIB7_9PSEU</name>
<evidence type="ECO:0000313" key="1">
    <source>
        <dbReference type="EMBL" id="QNG52528.1"/>
    </source>
</evidence>
<reference evidence="1 2" key="1">
    <citation type="submission" date="2020-08" db="EMBL/GenBank/DDBJ databases">
        <authorList>
            <person name="Mo P."/>
        </authorList>
    </citation>
    <scope>NUCLEOTIDE SEQUENCE [LARGE SCALE GENOMIC DNA]</scope>
    <source>
        <strain evidence="1 2">CGMCC 4.1532</strain>
    </source>
</reference>
<dbReference type="Proteomes" id="UP000515728">
    <property type="component" value="Chromosome"/>
</dbReference>
<dbReference type="EMBL" id="CP060131">
    <property type="protein sequence ID" value="QNG52528.1"/>
    <property type="molecule type" value="Genomic_DNA"/>
</dbReference>
<protein>
    <submittedName>
        <fullName evidence="1">Uncharacterized protein</fullName>
    </submittedName>
</protein>
<dbReference type="KEGG" id="ppel:H6H00_00045"/>
<sequence>MTSDDLTRVYPAHCDATTAGGSVRNCQRTALNVLVVLSLAVLSGCTVEAPEPVAPVAVPDAATPDAPADGCPVLAPEADGPIRSGVAIDYTDFVNHAGRRYLAGFNEAAPVARTDLGDVVLRSRCSLSTFNEITGRDPGRPRDGDTAFLPQGTAIRTVRGWAPECRLAAERDGQVYVYLALDPSAERAQPASCALD</sequence>
<evidence type="ECO:0000313" key="2">
    <source>
        <dbReference type="Proteomes" id="UP000515728"/>
    </source>
</evidence>
<accession>A0A7G7MIB7</accession>
<organism evidence="1 2">
    <name type="scientific">Pseudonocardia petroleophila</name>
    <dbReference type="NCBI Taxonomy" id="37331"/>
    <lineage>
        <taxon>Bacteria</taxon>
        <taxon>Bacillati</taxon>
        <taxon>Actinomycetota</taxon>
        <taxon>Actinomycetes</taxon>
        <taxon>Pseudonocardiales</taxon>
        <taxon>Pseudonocardiaceae</taxon>
        <taxon>Pseudonocardia</taxon>
    </lineage>
</organism>
<dbReference type="RefSeq" id="WP_185719356.1">
    <property type="nucleotide sequence ID" value="NZ_BAAAWI010000001.1"/>
</dbReference>